<keyword evidence="2" id="KW-0472">Membrane</keyword>
<gene>
    <name evidence="3" type="ORF">DBRI00130_LOCUS42693</name>
</gene>
<reference evidence="3" key="1">
    <citation type="submission" date="2021-01" db="EMBL/GenBank/DDBJ databases">
        <authorList>
            <person name="Corre E."/>
            <person name="Pelletier E."/>
            <person name="Niang G."/>
            <person name="Scheremetjew M."/>
            <person name="Finn R."/>
            <person name="Kale V."/>
            <person name="Holt S."/>
            <person name="Cochrane G."/>
            <person name="Meng A."/>
            <person name="Brown T."/>
            <person name="Cohen L."/>
        </authorList>
    </citation>
    <scope>NUCLEOTIDE SEQUENCE</scope>
    <source>
        <strain evidence="3">GSO104</strain>
    </source>
</reference>
<evidence type="ECO:0000313" key="3">
    <source>
        <dbReference type="EMBL" id="CAE4665368.1"/>
    </source>
</evidence>
<feature type="compositionally biased region" description="Basic and acidic residues" evidence="1">
    <location>
        <begin position="104"/>
        <end position="114"/>
    </location>
</feature>
<keyword evidence="2" id="KW-1133">Transmembrane helix</keyword>
<feature type="compositionally biased region" description="Basic and acidic residues" evidence="1">
    <location>
        <begin position="304"/>
        <end position="331"/>
    </location>
</feature>
<feature type="transmembrane region" description="Helical" evidence="2">
    <location>
        <begin position="427"/>
        <end position="446"/>
    </location>
</feature>
<keyword evidence="2" id="KW-0812">Transmembrane</keyword>
<feature type="region of interest" description="Disordered" evidence="1">
    <location>
        <begin position="90"/>
        <end position="114"/>
    </location>
</feature>
<feature type="transmembrane region" description="Helical" evidence="2">
    <location>
        <begin position="485"/>
        <end position="503"/>
    </location>
</feature>
<accession>A0A7S4T6R9</accession>
<protein>
    <submittedName>
        <fullName evidence="3">Uncharacterized protein</fullName>
    </submittedName>
</protein>
<dbReference type="AlphaFoldDB" id="A0A7S4T6R9"/>
<feature type="transmembrane region" description="Helical" evidence="2">
    <location>
        <begin position="515"/>
        <end position="540"/>
    </location>
</feature>
<proteinExistence type="predicted"/>
<evidence type="ECO:0000256" key="2">
    <source>
        <dbReference type="SAM" id="Phobius"/>
    </source>
</evidence>
<evidence type="ECO:0000256" key="1">
    <source>
        <dbReference type="SAM" id="MobiDB-lite"/>
    </source>
</evidence>
<feature type="region of interest" description="Disordered" evidence="1">
    <location>
        <begin position="298"/>
        <end position="359"/>
    </location>
</feature>
<feature type="transmembrane region" description="Helical" evidence="2">
    <location>
        <begin position="458"/>
        <end position="478"/>
    </location>
</feature>
<feature type="compositionally biased region" description="Basic and acidic residues" evidence="1">
    <location>
        <begin position="339"/>
        <end position="359"/>
    </location>
</feature>
<organism evidence="3">
    <name type="scientific">Ditylum brightwellii</name>
    <dbReference type="NCBI Taxonomy" id="49249"/>
    <lineage>
        <taxon>Eukaryota</taxon>
        <taxon>Sar</taxon>
        <taxon>Stramenopiles</taxon>
        <taxon>Ochrophyta</taxon>
        <taxon>Bacillariophyta</taxon>
        <taxon>Mediophyceae</taxon>
        <taxon>Lithodesmiophycidae</taxon>
        <taxon>Lithodesmiales</taxon>
        <taxon>Lithodesmiaceae</taxon>
        <taxon>Ditylum</taxon>
    </lineage>
</organism>
<sequence>MSAATKGQMLDGSGVQNLVGMSDAQLAKLKDVYLITTLQDLALLDKADVDSILGTNTDTFVMRRKLMMVAEFIRKGGSLTSETTIQTIMTWGGTGRNPTNSASGHEDIPKERTPGKYAVKDQSGRATTIHKEDKIPVRNFFLLKHIADDGDDKLNLVGTMVQNVFDTNKYLLDEDVCDEDDCPKAFHFDYRFNDLMADEGSGFVKTRRVEKNETSTRTTFQISAPLDVDVIFDVFPFKAVTATLVVELSTTAEDKKRLRPNLLIAQKDKRNNVSVQRPYWARSKNFFSQVLWEHFNLDDDEENNEKAQEDLGGNKETEPKDQRGNNEKAQEDQGGNNEKAQEDQGEIKGKEQEDKGEIKERGLVSEIEKIISDKKKIEALKDKMDRTKNYDFITPFPKVEYLYNTKKDYCPKCQLTFYLIENGDSKLVAILAPMLLISILNTLNVFNNEEGGIDNVDYIANSATFALTAVFILPNIFSKANRTDLLTTNTAYVFLIFVGLSLSSFPEELVGTRGYAIAGVALLWSSFFIPLFACASFYVFTKTIRTGEINDFINDKDFKQFNYEVDNYKDKFYSVGEIADKEGVNTLYKSKERDKITHVTYRTKKCNINSFFGKVYQWVTKKDK</sequence>
<name>A0A7S4T6R9_9STRA</name>
<dbReference type="EMBL" id="HBNS01059373">
    <property type="protein sequence ID" value="CAE4665368.1"/>
    <property type="molecule type" value="Transcribed_RNA"/>
</dbReference>